<dbReference type="GO" id="GO:0003964">
    <property type="term" value="F:RNA-directed DNA polymerase activity"/>
    <property type="evidence" value="ECO:0007669"/>
    <property type="project" value="UniProtKB-KW"/>
</dbReference>
<sequence length="286" mass="32196">MLCVCTVSYFVVLNESVGNPFLPSRGLRQGDPLSPYLFLLCGEGLSVLLRFAQRDRVFGGVRLINLAHASPNSFLQMIGATTVQFILDEYIRCYGQKVNFDKSLIYFSTNMVTSECSHLGSLLECVSPLILKNIWVCHLWLGGKSERLSNNTGLQFLLLLCNVFLFSNSLCQNLKALMMLACFNDLGCLMSHVFKAKYFSNLDFLQAGLGSHPSLTWHSIWSSRGLLEKGLCWQGSGSYRIETTQVSMSVNWMSDLMQPDLAYWNVTLVRCMFSEYEAIQILSIPL</sequence>
<dbReference type="AlphaFoldDB" id="A0A5B6V930"/>
<keyword evidence="1" id="KW-0548">Nucleotidyltransferase</keyword>
<accession>A0A5B6V930</accession>
<evidence type="ECO:0000313" key="1">
    <source>
        <dbReference type="EMBL" id="KAA3465649.1"/>
    </source>
</evidence>
<dbReference type="OrthoDB" id="1936608at2759"/>
<dbReference type="EMBL" id="SMMG02000007">
    <property type="protein sequence ID" value="KAA3465649.1"/>
    <property type="molecule type" value="Genomic_DNA"/>
</dbReference>
<protein>
    <submittedName>
        <fullName evidence="1">Reverse transcriptase</fullName>
    </submittedName>
</protein>
<comment type="caution">
    <text evidence="1">The sequence shown here is derived from an EMBL/GenBank/DDBJ whole genome shotgun (WGS) entry which is preliminary data.</text>
</comment>
<reference evidence="2" key="1">
    <citation type="journal article" date="2019" name="Plant Biotechnol. J.">
        <title>Genome sequencing of the Australian wild diploid species Gossypium australe highlights disease resistance and delayed gland morphogenesis.</title>
        <authorList>
            <person name="Cai Y."/>
            <person name="Cai X."/>
            <person name="Wang Q."/>
            <person name="Wang P."/>
            <person name="Zhang Y."/>
            <person name="Cai C."/>
            <person name="Xu Y."/>
            <person name="Wang K."/>
            <person name="Zhou Z."/>
            <person name="Wang C."/>
            <person name="Geng S."/>
            <person name="Li B."/>
            <person name="Dong Q."/>
            <person name="Hou Y."/>
            <person name="Wang H."/>
            <person name="Ai P."/>
            <person name="Liu Z."/>
            <person name="Yi F."/>
            <person name="Sun M."/>
            <person name="An G."/>
            <person name="Cheng J."/>
            <person name="Zhang Y."/>
            <person name="Shi Q."/>
            <person name="Xie Y."/>
            <person name="Shi X."/>
            <person name="Chang Y."/>
            <person name="Huang F."/>
            <person name="Chen Y."/>
            <person name="Hong S."/>
            <person name="Mi L."/>
            <person name="Sun Q."/>
            <person name="Zhang L."/>
            <person name="Zhou B."/>
            <person name="Peng R."/>
            <person name="Zhang X."/>
            <person name="Liu F."/>
        </authorList>
    </citation>
    <scope>NUCLEOTIDE SEQUENCE [LARGE SCALE GENOMIC DNA]</scope>
    <source>
        <strain evidence="2">cv. PA1801</strain>
    </source>
</reference>
<gene>
    <name evidence="1" type="ORF">EPI10_000794</name>
</gene>
<keyword evidence="1" id="KW-0808">Transferase</keyword>
<dbReference type="PANTHER" id="PTHR46890:SF48">
    <property type="entry name" value="RNA-DIRECTED DNA POLYMERASE"/>
    <property type="match status" value="1"/>
</dbReference>
<evidence type="ECO:0000313" key="2">
    <source>
        <dbReference type="Proteomes" id="UP000325315"/>
    </source>
</evidence>
<dbReference type="InterPro" id="IPR052343">
    <property type="entry name" value="Retrotransposon-Effector_Assoc"/>
</dbReference>
<organism evidence="1 2">
    <name type="scientific">Gossypium australe</name>
    <dbReference type="NCBI Taxonomy" id="47621"/>
    <lineage>
        <taxon>Eukaryota</taxon>
        <taxon>Viridiplantae</taxon>
        <taxon>Streptophyta</taxon>
        <taxon>Embryophyta</taxon>
        <taxon>Tracheophyta</taxon>
        <taxon>Spermatophyta</taxon>
        <taxon>Magnoliopsida</taxon>
        <taxon>eudicotyledons</taxon>
        <taxon>Gunneridae</taxon>
        <taxon>Pentapetalae</taxon>
        <taxon>rosids</taxon>
        <taxon>malvids</taxon>
        <taxon>Malvales</taxon>
        <taxon>Malvaceae</taxon>
        <taxon>Malvoideae</taxon>
        <taxon>Gossypium</taxon>
    </lineage>
</organism>
<keyword evidence="2" id="KW-1185">Reference proteome</keyword>
<name>A0A5B6V930_9ROSI</name>
<dbReference type="Proteomes" id="UP000325315">
    <property type="component" value="Unassembled WGS sequence"/>
</dbReference>
<keyword evidence="1" id="KW-0695">RNA-directed DNA polymerase</keyword>
<dbReference type="PANTHER" id="PTHR46890">
    <property type="entry name" value="NON-LTR RETROLELEMENT REVERSE TRANSCRIPTASE-LIKE PROTEIN-RELATED"/>
    <property type="match status" value="1"/>
</dbReference>
<proteinExistence type="predicted"/>